<accession>A0A345BED6</accession>
<organism evidence="3">
    <name type="scientific">Laodelphax striatellus</name>
    <name type="common">Small brown planthopper</name>
    <name type="synonym">Delphax striatella</name>
    <dbReference type="NCBI Taxonomy" id="195883"/>
    <lineage>
        <taxon>Eukaryota</taxon>
        <taxon>Metazoa</taxon>
        <taxon>Ecdysozoa</taxon>
        <taxon>Arthropoda</taxon>
        <taxon>Hexapoda</taxon>
        <taxon>Insecta</taxon>
        <taxon>Pterygota</taxon>
        <taxon>Neoptera</taxon>
        <taxon>Paraneoptera</taxon>
        <taxon>Hemiptera</taxon>
        <taxon>Auchenorrhyncha</taxon>
        <taxon>Fulgoroidea</taxon>
        <taxon>Delphacidae</taxon>
        <taxon>Criomorphinae</taxon>
        <taxon>Laodelphax</taxon>
    </lineage>
</organism>
<dbReference type="AlphaFoldDB" id="A0A345BED6"/>
<reference evidence="3" key="1">
    <citation type="submission" date="2017-08" db="EMBL/GenBank/DDBJ databases">
        <title>Molecular cloning and characterization of neuropeptides and G-protein coupled receptors (GPCRs) for neuropeptides in the small brown planthopper Laodelphax striatellus.</title>
        <authorList>
            <person name="Liu X.G."/>
            <person name="Ji Y.J."/>
            <person name="Wei J.Z."/>
            <person name="Du M.F."/>
            <person name="An S.H."/>
        </authorList>
    </citation>
    <scope>NUCLEOTIDE SEQUENCE</scope>
</reference>
<protein>
    <submittedName>
        <fullName evidence="3">CCHamide-1</fullName>
    </submittedName>
</protein>
<sequence length="130" mass="14375">MVSPFYCSVAVILCLAATAAGSCLSYGHSCWGAHGKRNGAGSSSSSSEDAQWFLSRLAPPPAVPPEWLPQRSIDIRTSSSVDEDDPESPMQEDAAIHEEPEIIVMERPTRLYKLLNRNNDKRHYKTSLRE</sequence>
<name>A0A345BED6_LAOST</name>
<keyword evidence="2" id="KW-0732">Signal</keyword>
<proteinExistence type="evidence at transcript level"/>
<evidence type="ECO:0000313" key="3">
    <source>
        <dbReference type="EMBL" id="AXF48188.1"/>
    </source>
</evidence>
<feature type="chain" id="PRO_5017054407" evidence="2">
    <location>
        <begin position="22"/>
        <end position="130"/>
    </location>
</feature>
<feature type="region of interest" description="Disordered" evidence="1">
    <location>
        <begin position="61"/>
        <end position="98"/>
    </location>
</feature>
<feature type="signal peptide" evidence="2">
    <location>
        <begin position="1"/>
        <end position="21"/>
    </location>
</feature>
<evidence type="ECO:0000256" key="2">
    <source>
        <dbReference type="SAM" id="SignalP"/>
    </source>
</evidence>
<dbReference type="EMBL" id="MF765468">
    <property type="protein sequence ID" value="AXF48188.1"/>
    <property type="molecule type" value="mRNA"/>
</dbReference>
<evidence type="ECO:0000256" key="1">
    <source>
        <dbReference type="SAM" id="MobiDB-lite"/>
    </source>
</evidence>